<dbReference type="Proteomes" id="UP000246702">
    <property type="component" value="Unassembled WGS sequence"/>
</dbReference>
<dbReference type="STRING" id="1450535.A0A317XB66"/>
<dbReference type="RefSeq" id="XP_025470541.1">
    <property type="nucleotide sequence ID" value="XM_025607114.1"/>
</dbReference>
<gene>
    <name evidence="1" type="ORF">BO94DRAFT_352420</name>
</gene>
<sequence length="146" mass="15438">MNAVIAAAISDANTALGSTCVAYVVVRANFVGREYCEDGVKEPAPSRDETYFFLSGWSDVIIDSQKITTAEIAAEVASVITKGLTLPNATTCNTTSGTDPDPYAVAMCRVSLQIAGDPGGWTAQLFARAQTDIANKNYSCILYKLG</sequence>
<keyword evidence="2" id="KW-1185">Reference proteome</keyword>
<evidence type="ECO:0000313" key="2">
    <source>
        <dbReference type="Proteomes" id="UP000246702"/>
    </source>
</evidence>
<evidence type="ECO:0000313" key="1">
    <source>
        <dbReference type="EMBL" id="PWY93780.1"/>
    </source>
</evidence>
<dbReference type="OrthoDB" id="4503250at2759"/>
<reference evidence="1 2" key="1">
    <citation type="submission" date="2016-12" db="EMBL/GenBank/DDBJ databases">
        <title>The genomes of Aspergillus section Nigri reveals drivers in fungal speciation.</title>
        <authorList>
            <consortium name="DOE Joint Genome Institute"/>
            <person name="Vesth T.C."/>
            <person name="Nybo J."/>
            <person name="Theobald S."/>
            <person name="Brandl J."/>
            <person name="Frisvad J.C."/>
            <person name="Nielsen K.F."/>
            <person name="Lyhne E.K."/>
            <person name="Kogle M.E."/>
            <person name="Kuo A."/>
            <person name="Riley R."/>
            <person name="Clum A."/>
            <person name="Nolan M."/>
            <person name="Lipzen A."/>
            <person name="Salamov A."/>
            <person name="Henrissat B."/>
            <person name="Wiebenga A."/>
            <person name="De Vries R.P."/>
            <person name="Grigoriev I.V."/>
            <person name="Mortensen U.H."/>
            <person name="Andersen M.R."/>
            <person name="Baker S.E."/>
        </authorList>
    </citation>
    <scope>NUCLEOTIDE SEQUENCE [LARGE SCALE GENOMIC DNA]</scope>
    <source>
        <strain evidence="1 2">CBS 115572</strain>
    </source>
</reference>
<accession>A0A317XB66</accession>
<name>A0A317XB66_9EURO</name>
<dbReference type="EMBL" id="MSFK01000006">
    <property type="protein sequence ID" value="PWY93780.1"/>
    <property type="molecule type" value="Genomic_DNA"/>
</dbReference>
<protein>
    <submittedName>
        <fullName evidence="1">Uncharacterized protein</fullName>
    </submittedName>
</protein>
<dbReference type="GeneID" id="37109257"/>
<proteinExistence type="predicted"/>
<comment type="caution">
    <text evidence="1">The sequence shown here is derived from an EMBL/GenBank/DDBJ whole genome shotgun (WGS) entry which is preliminary data.</text>
</comment>
<organism evidence="1 2">
    <name type="scientific">Aspergillus sclerotioniger CBS 115572</name>
    <dbReference type="NCBI Taxonomy" id="1450535"/>
    <lineage>
        <taxon>Eukaryota</taxon>
        <taxon>Fungi</taxon>
        <taxon>Dikarya</taxon>
        <taxon>Ascomycota</taxon>
        <taxon>Pezizomycotina</taxon>
        <taxon>Eurotiomycetes</taxon>
        <taxon>Eurotiomycetidae</taxon>
        <taxon>Eurotiales</taxon>
        <taxon>Aspergillaceae</taxon>
        <taxon>Aspergillus</taxon>
        <taxon>Aspergillus subgen. Circumdati</taxon>
    </lineage>
</organism>
<dbReference type="AlphaFoldDB" id="A0A317XB66"/>